<dbReference type="RefSeq" id="WP_164653526.1">
    <property type="nucleotide sequence ID" value="NZ_JAAIJR010000028.1"/>
</dbReference>
<dbReference type="EMBL" id="JAAIJR010000028">
    <property type="protein sequence ID" value="NEX20427.1"/>
    <property type="molecule type" value="Genomic_DNA"/>
</dbReference>
<organism evidence="3 4">
    <name type="scientific">Thiorhodococcus mannitoliphagus</name>
    <dbReference type="NCBI Taxonomy" id="329406"/>
    <lineage>
        <taxon>Bacteria</taxon>
        <taxon>Pseudomonadati</taxon>
        <taxon>Pseudomonadota</taxon>
        <taxon>Gammaproteobacteria</taxon>
        <taxon>Chromatiales</taxon>
        <taxon>Chromatiaceae</taxon>
        <taxon>Thiorhodococcus</taxon>
    </lineage>
</organism>
<dbReference type="InterPro" id="IPR051619">
    <property type="entry name" value="TypeII_TA_RNase_PINc/VapC"/>
</dbReference>
<evidence type="ECO:0000313" key="4">
    <source>
        <dbReference type="Proteomes" id="UP000471640"/>
    </source>
</evidence>
<evidence type="ECO:0000259" key="2">
    <source>
        <dbReference type="Pfam" id="PF01850"/>
    </source>
</evidence>
<dbReference type="InterPro" id="IPR002716">
    <property type="entry name" value="PIN_dom"/>
</dbReference>
<feature type="domain" description="PIN" evidence="2">
    <location>
        <begin position="4"/>
        <end position="124"/>
    </location>
</feature>
<keyword evidence="1" id="KW-0460">Magnesium</keyword>
<comment type="caution">
    <text evidence="3">The sequence shown here is derived from an EMBL/GenBank/DDBJ whole genome shotgun (WGS) entry which is preliminary data.</text>
</comment>
<reference evidence="3 4" key="2">
    <citation type="submission" date="2020-02" db="EMBL/GenBank/DDBJ databases">
        <title>Genome sequences of Thiorhodococcus mannitoliphagus and Thiorhodococcus minor, purple sulfur photosynthetic bacteria in the gammaproteobacterial family, Chromatiaceae.</title>
        <authorList>
            <person name="Aviles F.A."/>
            <person name="Meyer T.E."/>
            <person name="Kyndt J.A."/>
        </authorList>
    </citation>
    <scope>NUCLEOTIDE SEQUENCE [LARGE SCALE GENOMIC DNA]</scope>
    <source>
        <strain evidence="3 4">DSM 18266</strain>
    </source>
</reference>
<evidence type="ECO:0000313" key="3">
    <source>
        <dbReference type="EMBL" id="NEX20427.1"/>
    </source>
</evidence>
<dbReference type="CDD" id="cd09873">
    <property type="entry name" value="PIN_Pae0151-like"/>
    <property type="match status" value="1"/>
</dbReference>
<dbReference type="Proteomes" id="UP000471640">
    <property type="component" value="Unassembled WGS sequence"/>
</dbReference>
<dbReference type="InterPro" id="IPR044153">
    <property type="entry name" value="PIN_Pae0151-like"/>
</dbReference>
<dbReference type="PANTHER" id="PTHR35901">
    <property type="entry name" value="RIBONUCLEASE VAPC3"/>
    <property type="match status" value="1"/>
</dbReference>
<proteinExistence type="predicted"/>
<keyword evidence="4" id="KW-1185">Reference proteome</keyword>
<gene>
    <name evidence="3" type="ORF">G3480_08915</name>
</gene>
<accession>A0A6P1DQ77</accession>
<dbReference type="PANTHER" id="PTHR35901:SF1">
    <property type="entry name" value="EXONUCLEASE VAPC9"/>
    <property type="match status" value="1"/>
</dbReference>
<evidence type="ECO:0000256" key="1">
    <source>
        <dbReference type="ARBA" id="ARBA00022842"/>
    </source>
</evidence>
<dbReference type="Gene3D" id="3.40.50.1010">
    <property type="entry name" value="5'-nuclease"/>
    <property type="match status" value="1"/>
</dbReference>
<name>A0A6P1DQ77_9GAMM</name>
<dbReference type="Pfam" id="PF01850">
    <property type="entry name" value="PIN"/>
    <property type="match status" value="1"/>
</dbReference>
<sequence>MILVIDASVIIRWLFQDPEREADTEQATALMASVVRGDQPVLQPPHWLIEIAAVMARATPERAQRDLALLEAMVLPVRGDAPVLTHACTLAIDLGHHLFDTLYHAVALESEACLITADDPYHRKAQALPGIRHLRDWHG</sequence>
<protein>
    <submittedName>
        <fullName evidence="3">Type II toxin-antitoxin system VapC family toxin</fullName>
    </submittedName>
</protein>
<dbReference type="InterPro" id="IPR029060">
    <property type="entry name" value="PIN-like_dom_sf"/>
</dbReference>
<dbReference type="AlphaFoldDB" id="A0A6P1DQ77"/>
<dbReference type="SUPFAM" id="SSF88723">
    <property type="entry name" value="PIN domain-like"/>
    <property type="match status" value="1"/>
</dbReference>
<reference evidence="4" key="1">
    <citation type="journal article" date="2020" name="Microbiol. Resour. Announc.">
        <title>Draft Genome Sequences of Thiorhodococcus mannitoliphagus and Thiorhodococcus minor, Purple Sulfur Photosynthetic Bacteria in the Gammaproteobacterial Family Chromatiaceae.</title>
        <authorList>
            <person name="Aviles F.A."/>
            <person name="Meyer T.E."/>
            <person name="Kyndt J.A."/>
        </authorList>
    </citation>
    <scope>NUCLEOTIDE SEQUENCE [LARGE SCALE GENOMIC DNA]</scope>
    <source>
        <strain evidence="4">DSM 18266</strain>
    </source>
</reference>